<organism evidence="2 3">
    <name type="scientific">Perkinsus chesapeaki</name>
    <name type="common">Clam parasite</name>
    <name type="synonym">Perkinsus andrewsi</name>
    <dbReference type="NCBI Taxonomy" id="330153"/>
    <lineage>
        <taxon>Eukaryota</taxon>
        <taxon>Sar</taxon>
        <taxon>Alveolata</taxon>
        <taxon>Perkinsozoa</taxon>
        <taxon>Perkinsea</taxon>
        <taxon>Perkinsida</taxon>
        <taxon>Perkinsidae</taxon>
        <taxon>Perkinsus</taxon>
    </lineage>
</organism>
<accession>A0A7J6N021</accession>
<name>A0A7J6N021_PERCH</name>
<dbReference type="EMBL" id="JAAPAO010000018">
    <property type="protein sequence ID" value="KAF4677212.1"/>
    <property type="molecule type" value="Genomic_DNA"/>
</dbReference>
<keyword evidence="3" id="KW-1185">Reference proteome</keyword>
<sequence length="265" mass="30772">MLHCLTIIIAVTATFGIVRGQYVDSTIPEGRYVDSNNQSQFRVYAEQSIDGYLATDTFKFLFFYVRYVVDQTTGKMSLEGEPFRRDPGKFPFAFPLWTMSYNRSLREVHLTAYTYRVRFRLVTNKTVYHDDREVLSTTPSPTISYLVQHLPLDKPLCLSREVPTMPFDPSRFTFGSKHLSGILNYNDLVWANIRDMKYSLRKRSDGAIYVIPDFPPYYRFPFMYFNFTLEYHTTTSSLMMATKNAVHHPDGSTVPQRRVFNAGAC</sequence>
<dbReference type="Proteomes" id="UP000591131">
    <property type="component" value="Unassembled WGS sequence"/>
</dbReference>
<feature type="signal peptide" evidence="1">
    <location>
        <begin position="1"/>
        <end position="20"/>
    </location>
</feature>
<protein>
    <recommendedName>
        <fullName evidence="4">Secreted protein</fullName>
    </recommendedName>
</protein>
<evidence type="ECO:0000256" key="1">
    <source>
        <dbReference type="SAM" id="SignalP"/>
    </source>
</evidence>
<comment type="caution">
    <text evidence="2">The sequence shown here is derived from an EMBL/GenBank/DDBJ whole genome shotgun (WGS) entry which is preliminary data.</text>
</comment>
<evidence type="ECO:0000313" key="2">
    <source>
        <dbReference type="EMBL" id="KAF4677212.1"/>
    </source>
</evidence>
<gene>
    <name evidence="2" type="ORF">FOL47_002775</name>
</gene>
<proteinExistence type="predicted"/>
<keyword evidence="1" id="KW-0732">Signal</keyword>
<dbReference type="AlphaFoldDB" id="A0A7J6N021"/>
<evidence type="ECO:0008006" key="4">
    <source>
        <dbReference type="Google" id="ProtNLM"/>
    </source>
</evidence>
<reference evidence="2 3" key="1">
    <citation type="submission" date="2020-04" db="EMBL/GenBank/DDBJ databases">
        <title>Perkinsus chesapeaki whole genome sequence.</title>
        <authorList>
            <person name="Bogema D.R."/>
        </authorList>
    </citation>
    <scope>NUCLEOTIDE SEQUENCE [LARGE SCALE GENOMIC DNA]</scope>
    <source>
        <strain evidence="2">ATCC PRA-425</strain>
    </source>
</reference>
<evidence type="ECO:0000313" key="3">
    <source>
        <dbReference type="Proteomes" id="UP000591131"/>
    </source>
</evidence>
<feature type="chain" id="PRO_5029814428" description="Secreted protein" evidence="1">
    <location>
        <begin position="21"/>
        <end position="265"/>
    </location>
</feature>